<gene>
    <name evidence="9" type="ORF">DWW32_12775</name>
</gene>
<accession>A0A395W5L3</accession>
<dbReference type="SFLD" id="SFLDG01384">
    <property type="entry name" value="thioether_bond_formation_requi"/>
    <property type="match status" value="1"/>
</dbReference>
<dbReference type="PANTHER" id="PTHR43273:SF3">
    <property type="entry name" value="ANAEROBIC SULFATASE-MATURATING ENZYME HOMOLOG ASLB-RELATED"/>
    <property type="match status" value="1"/>
</dbReference>
<dbReference type="SFLD" id="SFLDG01067">
    <property type="entry name" value="SPASM/twitch_domain_containing"/>
    <property type="match status" value="1"/>
</dbReference>
<evidence type="ECO:0000313" key="9">
    <source>
        <dbReference type="EMBL" id="RGU88659.1"/>
    </source>
</evidence>
<reference evidence="9 10" key="1">
    <citation type="submission" date="2018-08" db="EMBL/GenBank/DDBJ databases">
        <title>A genome reference for cultivated species of the human gut microbiota.</title>
        <authorList>
            <person name="Zou Y."/>
            <person name="Xue W."/>
            <person name="Luo G."/>
        </authorList>
    </citation>
    <scope>NUCLEOTIDE SEQUENCE [LARGE SCALE GENOMIC DNA]</scope>
    <source>
        <strain evidence="9 10">AF15-20</strain>
    </source>
</reference>
<dbReference type="PANTHER" id="PTHR43273">
    <property type="entry name" value="ANAEROBIC SULFATASE-MATURATING ENZYME HOMOLOG ASLB-RELATED"/>
    <property type="match status" value="1"/>
</dbReference>
<dbReference type="GeneID" id="66580795"/>
<dbReference type="SFLD" id="SFLDS00029">
    <property type="entry name" value="Radical_SAM"/>
    <property type="match status" value="1"/>
</dbReference>
<proteinExistence type="inferred from homology"/>
<evidence type="ECO:0000256" key="6">
    <source>
        <dbReference type="ARBA" id="ARBA00023014"/>
    </source>
</evidence>
<dbReference type="Pfam" id="PF04055">
    <property type="entry name" value="Radical_SAM"/>
    <property type="match status" value="1"/>
</dbReference>
<evidence type="ECO:0000313" key="10">
    <source>
        <dbReference type="Proteomes" id="UP000265489"/>
    </source>
</evidence>
<dbReference type="SUPFAM" id="SSF102114">
    <property type="entry name" value="Radical SAM enzymes"/>
    <property type="match status" value="1"/>
</dbReference>
<dbReference type="Proteomes" id="UP000265489">
    <property type="component" value="Unassembled WGS sequence"/>
</dbReference>
<keyword evidence="6" id="KW-0411">Iron-sulfur</keyword>
<dbReference type="PROSITE" id="PS51918">
    <property type="entry name" value="RADICAL_SAM"/>
    <property type="match status" value="1"/>
</dbReference>
<evidence type="ECO:0000256" key="1">
    <source>
        <dbReference type="ARBA" id="ARBA00001966"/>
    </source>
</evidence>
<evidence type="ECO:0000256" key="5">
    <source>
        <dbReference type="ARBA" id="ARBA00023004"/>
    </source>
</evidence>
<comment type="similarity">
    <text evidence="7">Belongs to the radical SAM superfamily. Anaerobic sulfatase-maturating enzyme family.</text>
</comment>
<comment type="cofactor">
    <cofactor evidence="1">
        <name>[4Fe-4S] cluster</name>
        <dbReference type="ChEBI" id="CHEBI:49883"/>
    </cofactor>
</comment>
<sequence length="471" mass="55477">MFYHLFQNRDKKYIYDVNSNLVSYISDELFTDLQKQHSCNELCEKEYEILLEKGFFKDYQFKQLYNPLSKRIEYLNDRNLSFFIFQVTQGCNLRCAYCPYSQSNEKIRHHKNVNMTWEVAKKGLDFYFQHSVDSNFIGIGFYGGEPLLNFELVKRIVNYSNRLFEGKDIHYSITTNGTLLTDEIISFMEKNNFQLLISLDGDKDSTDKNRHFAGNDLSVFDVVLKKIKMIQEKHKLLFKKMTINMVLDPSLNMEVYEKLLDKYPFLENTNLYTVKIDDSYSDKKNIISNDFINSYNYKIFLCLLETIDNFHFEKETKLFESQKKLLKDEFNNGTRNRVAEYIEKDFITSGMCLPGMTKTFVSVNGDFYPCERVNEKLKDMIIGNVKDGYNLKNINNLMHFNRKFGNRCINCFAVRECNLCPEQFGVSGIEENEESLQVCRAQRENFVQALKDRMSYNEILSLIDGGKIYGN</sequence>
<dbReference type="PROSITE" id="PS01305">
    <property type="entry name" value="MOAA_NIFB_PQQE"/>
    <property type="match status" value="1"/>
</dbReference>
<organism evidence="9 10">
    <name type="scientific">Holdemanella biformis</name>
    <dbReference type="NCBI Taxonomy" id="1735"/>
    <lineage>
        <taxon>Bacteria</taxon>
        <taxon>Bacillati</taxon>
        <taxon>Bacillota</taxon>
        <taxon>Erysipelotrichia</taxon>
        <taxon>Erysipelotrichales</taxon>
        <taxon>Erysipelotrichaceae</taxon>
        <taxon>Holdemanella</taxon>
    </lineage>
</organism>
<keyword evidence="3" id="KW-0949">S-adenosyl-L-methionine</keyword>
<name>A0A395W5L3_9FIRM</name>
<keyword evidence="4" id="KW-0479">Metal-binding</keyword>
<dbReference type="RefSeq" id="WP_118326003.1">
    <property type="nucleotide sequence ID" value="NZ_QRYH01000044.1"/>
</dbReference>
<dbReference type="SFLD" id="SFLDG01386">
    <property type="entry name" value="main_SPASM_domain-containing"/>
    <property type="match status" value="1"/>
</dbReference>
<dbReference type="GO" id="GO:0046872">
    <property type="term" value="F:metal ion binding"/>
    <property type="evidence" value="ECO:0007669"/>
    <property type="project" value="UniProtKB-KW"/>
</dbReference>
<evidence type="ECO:0000259" key="8">
    <source>
        <dbReference type="PROSITE" id="PS51918"/>
    </source>
</evidence>
<dbReference type="InterPro" id="IPR058240">
    <property type="entry name" value="rSAM_sf"/>
</dbReference>
<protein>
    <submittedName>
        <fullName evidence="9">Radical SAM protein</fullName>
    </submittedName>
</protein>
<comment type="caution">
    <text evidence="9">The sequence shown here is derived from an EMBL/GenBank/DDBJ whole genome shotgun (WGS) entry which is preliminary data.</text>
</comment>
<evidence type="ECO:0000256" key="4">
    <source>
        <dbReference type="ARBA" id="ARBA00022723"/>
    </source>
</evidence>
<dbReference type="InterPro" id="IPR013785">
    <property type="entry name" value="Aldolase_TIM"/>
</dbReference>
<dbReference type="EMBL" id="QRYQ01000043">
    <property type="protein sequence ID" value="RGU88659.1"/>
    <property type="molecule type" value="Genomic_DNA"/>
</dbReference>
<dbReference type="Gene3D" id="3.20.20.70">
    <property type="entry name" value="Aldolase class I"/>
    <property type="match status" value="1"/>
</dbReference>
<evidence type="ECO:0000256" key="2">
    <source>
        <dbReference type="ARBA" id="ARBA00022485"/>
    </source>
</evidence>
<dbReference type="InterPro" id="IPR000385">
    <property type="entry name" value="MoaA_NifB_PqqE_Fe-S-bd_CS"/>
</dbReference>
<keyword evidence="5" id="KW-0408">Iron</keyword>
<dbReference type="GO" id="GO:0016491">
    <property type="term" value="F:oxidoreductase activity"/>
    <property type="evidence" value="ECO:0007669"/>
    <property type="project" value="InterPro"/>
</dbReference>
<dbReference type="GO" id="GO:0051539">
    <property type="term" value="F:4 iron, 4 sulfur cluster binding"/>
    <property type="evidence" value="ECO:0007669"/>
    <property type="project" value="UniProtKB-KW"/>
</dbReference>
<feature type="domain" description="Radical SAM core" evidence="8">
    <location>
        <begin position="75"/>
        <end position="311"/>
    </location>
</feature>
<evidence type="ECO:0000256" key="3">
    <source>
        <dbReference type="ARBA" id="ARBA00022691"/>
    </source>
</evidence>
<dbReference type="AlphaFoldDB" id="A0A395W5L3"/>
<keyword evidence="2" id="KW-0004">4Fe-4S</keyword>
<dbReference type="InterPro" id="IPR007197">
    <property type="entry name" value="rSAM"/>
</dbReference>
<evidence type="ECO:0000256" key="7">
    <source>
        <dbReference type="ARBA" id="ARBA00023601"/>
    </source>
</evidence>
<dbReference type="CDD" id="cd01335">
    <property type="entry name" value="Radical_SAM"/>
    <property type="match status" value="1"/>
</dbReference>
<dbReference type="InterPro" id="IPR023867">
    <property type="entry name" value="Sulphatase_maturase_rSAM"/>
</dbReference>